<evidence type="ECO:0000313" key="10">
    <source>
        <dbReference type="Proteomes" id="UP000248044"/>
    </source>
</evidence>
<dbReference type="InterPro" id="IPR036188">
    <property type="entry name" value="FAD/NAD-bd_sf"/>
</dbReference>
<sequence>MDFDVVVIGGGVGGLAAALRSAQLGKEVALIEKDRVGGECINRACIPSKTLIDAVKILSKTKNSPWIDTNGKINYEKLNEYKGKIINSLRENFIKNLNKFNVKIINGIGKIKSSNEIQVNNETIVSDKMVIATGSSPISLPDFPLNDRNVLDPWSAMNLPELPQSIIIVGGGVAGVELATLFRALGKDITILELMPQLLPGFDKDIANETKKRLEEKGINIFLNAKSKVIENKDKVRFSVNLPTSSETIEGDLAVITIGRKANNDNLGLNNANVDVDQRGYIKVDNRAMTSNHKIYAVGDCAGIPLSATKAWRQGIVAGDNIGGKDNFMPKYIPISIFADLEIGLIGKTLDEAKKTGIEAREIKVDMSSIPRAWTVNEIEGFLKLVIDNDGKILGAHMIGEGATEIINTIALAMENNLTMKDIYRVTFSHPTLTEVLSEASQRYYYGEIY</sequence>
<comment type="catalytic activity">
    <reaction evidence="6">
        <text>N(6)-[(R)-dihydrolipoyl]-L-lysyl-[protein] + NAD(+) = N(6)-[(R)-lipoyl]-L-lysyl-[protein] + NADH + H(+)</text>
        <dbReference type="Rhea" id="RHEA:15045"/>
        <dbReference type="Rhea" id="RHEA-COMP:10474"/>
        <dbReference type="Rhea" id="RHEA-COMP:10475"/>
        <dbReference type="ChEBI" id="CHEBI:15378"/>
        <dbReference type="ChEBI" id="CHEBI:57540"/>
        <dbReference type="ChEBI" id="CHEBI:57945"/>
        <dbReference type="ChEBI" id="CHEBI:83099"/>
        <dbReference type="ChEBI" id="CHEBI:83100"/>
        <dbReference type="EC" id="1.8.1.4"/>
    </reaction>
</comment>
<feature type="domain" description="Pyridine nucleotide-disulphide oxidoreductase dimerisation" evidence="7">
    <location>
        <begin position="333"/>
        <end position="440"/>
    </location>
</feature>
<dbReference type="KEGG" id="abri:DFR85_09320"/>
<dbReference type="Pfam" id="PF02852">
    <property type="entry name" value="Pyr_redox_dim"/>
    <property type="match status" value="1"/>
</dbReference>
<dbReference type="PANTHER" id="PTHR22912:SF151">
    <property type="entry name" value="DIHYDROLIPOYL DEHYDROGENASE, MITOCHONDRIAL"/>
    <property type="match status" value="1"/>
</dbReference>
<protein>
    <recommendedName>
        <fullName evidence="6">Dihydrolipoyl dehydrogenase</fullName>
        <ecNumber evidence="6">1.8.1.4</ecNumber>
    </recommendedName>
</protein>
<gene>
    <name evidence="9" type="primary">lpdA</name>
    <name evidence="9" type="ORF">DFR85_09320</name>
</gene>
<comment type="similarity">
    <text evidence="1 6">Belongs to the class-I pyridine nucleotide-disulfide oxidoreductase family.</text>
</comment>
<dbReference type="OrthoDB" id="27922at2157"/>
<reference evidence="9 10" key="1">
    <citation type="submission" date="2018-05" db="EMBL/GenBank/DDBJ databases">
        <title>Complete Genome Sequences of Extremely Thermoacidophilic, Metal-Mobilizing Type-Strain Members of the Archaeal Family Sulfolobaceae: Acidianus brierleyi DSM-1651T, Acidianus sulfidivorans DSM-18786T, Metallosphaera hakonensis DSM-7519T, and Metallosphaera prunae DSM-10039T.</title>
        <authorList>
            <person name="Counts J.A."/>
            <person name="Kelly R.M."/>
        </authorList>
    </citation>
    <scope>NUCLEOTIDE SEQUENCE [LARGE SCALE GENOMIC DNA]</scope>
    <source>
        <strain evidence="9 10">DSM 1651</strain>
    </source>
</reference>
<evidence type="ECO:0000259" key="7">
    <source>
        <dbReference type="Pfam" id="PF02852"/>
    </source>
</evidence>
<dbReference type="GO" id="GO:0050660">
    <property type="term" value="F:flavin adenine dinucleotide binding"/>
    <property type="evidence" value="ECO:0007669"/>
    <property type="project" value="InterPro"/>
</dbReference>
<dbReference type="Proteomes" id="UP000248044">
    <property type="component" value="Chromosome"/>
</dbReference>
<dbReference type="RefSeq" id="WP_110270648.1">
    <property type="nucleotide sequence ID" value="NZ_CP029289.2"/>
</dbReference>
<evidence type="ECO:0000256" key="4">
    <source>
        <dbReference type="ARBA" id="ARBA00023002"/>
    </source>
</evidence>
<dbReference type="FunFam" id="3.30.390.30:FF:000001">
    <property type="entry name" value="Dihydrolipoyl dehydrogenase"/>
    <property type="match status" value="1"/>
</dbReference>
<dbReference type="InterPro" id="IPR001100">
    <property type="entry name" value="Pyr_nuc-diS_OxRdtase"/>
</dbReference>
<keyword evidence="5 6" id="KW-0520">NAD</keyword>
<dbReference type="GO" id="GO:0005737">
    <property type="term" value="C:cytoplasm"/>
    <property type="evidence" value="ECO:0007669"/>
    <property type="project" value="UniProtKB-ARBA"/>
</dbReference>
<dbReference type="GO" id="GO:0004148">
    <property type="term" value="F:dihydrolipoyl dehydrogenase (NADH) activity"/>
    <property type="evidence" value="ECO:0007669"/>
    <property type="project" value="UniProtKB-EC"/>
</dbReference>
<evidence type="ECO:0000259" key="8">
    <source>
        <dbReference type="Pfam" id="PF07992"/>
    </source>
</evidence>
<dbReference type="EC" id="1.8.1.4" evidence="6"/>
<dbReference type="InterPro" id="IPR016156">
    <property type="entry name" value="FAD/NAD-linked_Rdtase_dimer_sf"/>
</dbReference>
<keyword evidence="4 6" id="KW-0560">Oxidoreductase</keyword>
<dbReference type="PRINTS" id="PR00411">
    <property type="entry name" value="PNDRDTASEI"/>
</dbReference>
<evidence type="ECO:0000256" key="3">
    <source>
        <dbReference type="ARBA" id="ARBA00022827"/>
    </source>
</evidence>
<dbReference type="EMBL" id="CP029289">
    <property type="protein sequence ID" value="AWR94767.1"/>
    <property type="molecule type" value="Genomic_DNA"/>
</dbReference>
<dbReference type="InterPro" id="IPR004099">
    <property type="entry name" value="Pyr_nucl-diS_OxRdtase_dimer"/>
</dbReference>
<dbReference type="InterPro" id="IPR023753">
    <property type="entry name" value="FAD/NAD-binding_dom"/>
</dbReference>
<dbReference type="Pfam" id="PF07992">
    <property type="entry name" value="Pyr_redox_2"/>
    <property type="match status" value="1"/>
</dbReference>
<evidence type="ECO:0000256" key="6">
    <source>
        <dbReference type="RuleBase" id="RU003692"/>
    </source>
</evidence>
<keyword evidence="10" id="KW-1185">Reference proteome</keyword>
<dbReference type="InterPro" id="IPR006258">
    <property type="entry name" value="Lipoamide_DH"/>
</dbReference>
<dbReference type="NCBIfam" id="TIGR01350">
    <property type="entry name" value="lipoamide_DH"/>
    <property type="match status" value="1"/>
</dbReference>
<keyword evidence="2 6" id="KW-0285">Flavoprotein</keyword>
<accession>A0A2U9IFE2</accession>
<dbReference type="PIRSF" id="PIRSF000350">
    <property type="entry name" value="Mercury_reductase_MerA"/>
    <property type="match status" value="1"/>
</dbReference>
<dbReference type="SUPFAM" id="SSF55424">
    <property type="entry name" value="FAD/NAD-linked reductases, dimerisation (C-terminal) domain"/>
    <property type="match status" value="1"/>
</dbReference>
<name>A0A2U9IFE2_9CREN</name>
<dbReference type="GO" id="GO:0006103">
    <property type="term" value="P:2-oxoglutarate metabolic process"/>
    <property type="evidence" value="ECO:0007669"/>
    <property type="project" value="TreeGrafter"/>
</dbReference>
<evidence type="ECO:0000256" key="2">
    <source>
        <dbReference type="ARBA" id="ARBA00022630"/>
    </source>
</evidence>
<evidence type="ECO:0000256" key="1">
    <source>
        <dbReference type="ARBA" id="ARBA00007532"/>
    </source>
</evidence>
<evidence type="ECO:0000256" key="5">
    <source>
        <dbReference type="ARBA" id="ARBA00023027"/>
    </source>
</evidence>
<proteinExistence type="inferred from homology"/>
<keyword evidence="6" id="KW-0676">Redox-active center</keyword>
<dbReference type="PANTHER" id="PTHR22912">
    <property type="entry name" value="DISULFIDE OXIDOREDUCTASE"/>
    <property type="match status" value="1"/>
</dbReference>
<dbReference type="Gene3D" id="3.50.50.60">
    <property type="entry name" value="FAD/NAD(P)-binding domain"/>
    <property type="match status" value="2"/>
</dbReference>
<keyword evidence="3 6" id="KW-0274">FAD</keyword>
<dbReference type="Gene3D" id="3.30.390.30">
    <property type="match status" value="1"/>
</dbReference>
<dbReference type="GeneID" id="36832354"/>
<dbReference type="InterPro" id="IPR050151">
    <property type="entry name" value="Class-I_Pyr_Nuc-Dis_Oxidored"/>
</dbReference>
<comment type="miscellaneous">
    <text evidence="6">The active site is a redox-active disulfide bond.</text>
</comment>
<comment type="cofactor">
    <cofactor evidence="6">
        <name>FAD</name>
        <dbReference type="ChEBI" id="CHEBI:57692"/>
    </cofactor>
    <text evidence="6">Binds 1 FAD per subunit.</text>
</comment>
<feature type="domain" description="FAD/NAD(P)-binding" evidence="8">
    <location>
        <begin position="3"/>
        <end position="315"/>
    </location>
</feature>
<organism evidence="9 10">
    <name type="scientific">Acidianus brierleyi</name>
    <dbReference type="NCBI Taxonomy" id="41673"/>
    <lineage>
        <taxon>Archaea</taxon>
        <taxon>Thermoproteota</taxon>
        <taxon>Thermoprotei</taxon>
        <taxon>Sulfolobales</taxon>
        <taxon>Sulfolobaceae</taxon>
        <taxon>Acidianus</taxon>
    </lineage>
</organism>
<evidence type="ECO:0000313" key="9">
    <source>
        <dbReference type="EMBL" id="AWR94767.1"/>
    </source>
</evidence>
<dbReference type="PRINTS" id="PR00368">
    <property type="entry name" value="FADPNR"/>
</dbReference>
<dbReference type="SUPFAM" id="SSF51905">
    <property type="entry name" value="FAD/NAD(P)-binding domain"/>
    <property type="match status" value="1"/>
</dbReference>
<dbReference type="AlphaFoldDB" id="A0A2U9IFE2"/>